<accession>A0ABX1MNJ1</accession>
<dbReference type="Pfam" id="PF07044">
    <property type="entry name" value="DUF1329"/>
    <property type="match status" value="1"/>
</dbReference>
<dbReference type="InterPro" id="IPR010752">
    <property type="entry name" value="DUF1329"/>
</dbReference>
<dbReference type="CDD" id="cd16329">
    <property type="entry name" value="LolA_like"/>
    <property type="match status" value="1"/>
</dbReference>
<gene>
    <name evidence="1" type="ORF">GPA26_09920</name>
</gene>
<proteinExistence type="predicted"/>
<dbReference type="Gene3D" id="2.50.20.10">
    <property type="entry name" value="Lipoprotein localisation LolA/LolB/LppX"/>
    <property type="match status" value="1"/>
</dbReference>
<dbReference type="EMBL" id="WTVR01000016">
    <property type="protein sequence ID" value="NMF88791.1"/>
    <property type="molecule type" value="Genomic_DNA"/>
</dbReference>
<evidence type="ECO:0000313" key="2">
    <source>
        <dbReference type="Proteomes" id="UP000652074"/>
    </source>
</evidence>
<keyword evidence="2" id="KW-1185">Reference proteome</keyword>
<evidence type="ECO:0000313" key="1">
    <source>
        <dbReference type="EMBL" id="NMF88791.1"/>
    </source>
</evidence>
<organism evidence="1 2">
    <name type="scientific">Aromatoleum petrolei</name>
    <dbReference type="NCBI Taxonomy" id="76116"/>
    <lineage>
        <taxon>Bacteria</taxon>
        <taxon>Pseudomonadati</taxon>
        <taxon>Pseudomonadota</taxon>
        <taxon>Betaproteobacteria</taxon>
        <taxon>Rhodocyclales</taxon>
        <taxon>Rhodocyclaceae</taxon>
        <taxon>Aromatoleum</taxon>
    </lineage>
</organism>
<name>A0ABX1MNJ1_9RHOO</name>
<comment type="caution">
    <text evidence="1">The sequence shown here is derived from an EMBL/GenBank/DDBJ whole genome shotgun (WGS) entry which is preliminary data.</text>
</comment>
<reference evidence="1 2" key="1">
    <citation type="submission" date="2019-12" db="EMBL/GenBank/DDBJ databases">
        <title>Comparative genomics gives insights into the taxonomy of the Azoarcus-Aromatoleum group and reveals separate origins of nif in the plant-associated Azoarcus and non-plant-associated Aromatoleum sub-groups.</title>
        <authorList>
            <person name="Lafos M."/>
            <person name="Maluk M."/>
            <person name="Batista M."/>
            <person name="Junghare M."/>
            <person name="Carmona M."/>
            <person name="Faoro H."/>
            <person name="Cruz L.M."/>
            <person name="Battistoni F."/>
            <person name="De Souza E."/>
            <person name="Pedrosa F."/>
            <person name="Chen W.-M."/>
            <person name="Poole P.S."/>
            <person name="Dixon R.A."/>
            <person name="James E.K."/>
        </authorList>
    </citation>
    <scope>NUCLEOTIDE SEQUENCE [LARGE SCALE GENOMIC DNA]</scope>
    <source>
        <strain evidence="1 2">ToN1</strain>
    </source>
</reference>
<dbReference type="RefSeq" id="WP_169206197.1">
    <property type="nucleotide sequence ID" value="NZ_CP059560.1"/>
</dbReference>
<dbReference type="Proteomes" id="UP000652074">
    <property type="component" value="Unassembled WGS sequence"/>
</dbReference>
<protein>
    <submittedName>
        <fullName evidence="1">DUF1329 domain-containing protein</fullName>
    </submittedName>
</protein>
<sequence>MYKQLRPAARSSVRQLATGGTLGLMLLFAAHGANAKVLEPGFIITKENLASVKNDTFEGKTIASMIPEKLEWMITNYGLTIKIANSKKIEMDPKYVEATKKWSKEVKFNPADRTISGWKAGMPFPPETIKMDDPHAGDKVIWNLRAATYGATMDLRDIAWVFLDAKKGYERVQAFQSRRYYMEGRLDGGPISVGDGDISQKTYFVAHYPQDIRGLGTFSVRYNQPDSAKPDDSYAYLKSVRRTRRLSGGAWMDPIGGTDQLYDDWDIWDAWPTKYTQNKLVEKRWVLAIAHSPEISVDTAQPWSEPQKRFPRINMAEPPFANPAKDVEWEPREVYVVEGTPPAEHPYSKKVAYIEVDFPRPYLGYALDRKGEFWKMFIFQNRPDTGDDGYKAVMPVVGHIIDVKRGHATNWSSNMKSNPKGVKDTDVSLNVLEEVATGAGSR</sequence>